<dbReference type="GO" id="GO:0032955">
    <property type="term" value="P:regulation of division septum assembly"/>
    <property type="evidence" value="ECO:0007669"/>
    <property type="project" value="TreeGrafter"/>
</dbReference>
<evidence type="ECO:0000313" key="2">
    <source>
        <dbReference type="EMBL" id="KAH7230397.1"/>
    </source>
</evidence>
<proteinExistence type="predicted"/>
<dbReference type="SUPFAM" id="SSF48065">
    <property type="entry name" value="DBL homology domain (DH-domain)"/>
    <property type="match status" value="1"/>
</dbReference>
<dbReference type="InterPro" id="IPR000219">
    <property type="entry name" value="DH_dom"/>
</dbReference>
<dbReference type="AlphaFoldDB" id="A0A9P9JMG1"/>
<gene>
    <name evidence="2" type="ORF">B0J15DRAFT_556042</name>
</gene>
<dbReference type="InterPro" id="IPR035899">
    <property type="entry name" value="DBL_dom_sf"/>
</dbReference>
<dbReference type="GO" id="GO:0005085">
    <property type="term" value="F:guanyl-nucleotide exchange factor activity"/>
    <property type="evidence" value="ECO:0007669"/>
    <property type="project" value="InterPro"/>
</dbReference>
<dbReference type="EMBL" id="JAGTJS010000037">
    <property type="protein sequence ID" value="KAH7230397.1"/>
    <property type="molecule type" value="Genomic_DNA"/>
</dbReference>
<dbReference type="PANTHER" id="PTHR22834:SF20">
    <property type="entry name" value="SH3 DOMAIN-CONTAINING PROTEIN"/>
    <property type="match status" value="1"/>
</dbReference>
<dbReference type="GO" id="GO:0031991">
    <property type="term" value="P:regulation of actomyosin contractile ring contraction"/>
    <property type="evidence" value="ECO:0007669"/>
    <property type="project" value="TreeGrafter"/>
</dbReference>
<dbReference type="Pfam" id="PF00621">
    <property type="entry name" value="RhoGEF"/>
    <property type="match status" value="1"/>
</dbReference>
<dbReference type="InterPro" id="IPR051492">
    <property type="entry name" value="Dynamin-Rho_GEF"/>
</dbReference>
<name>A0A9P9JMG1_FUSSL</name>
<evidence type="ECO:0000313" key="3">
    <source>
        <dbReference type="Proteomes" id="UP000736672"/>
    </source>
</evidence>
<evidence type="ECO:0000259" key="1">
    <source>
        <dbReference type="PROSITE" id="PS50010"/>
    </source>
</evidence>
<dbReference type="OrthoDB" id="10256089at2759"/>
<feature type="domain" description="DH" evidence="1">
    <location>
        <begin position="80"/>
        <end position="297"/>
    </location>
</feature>
<reference evidence="2" key="1">
    <citation type="journal article" date="2021" name="Nat. Commun.">
        <title>Genetic determinants of endophytism in the Arabidopsis root mycobiome.</title>
        <authorList>
            <person name="Mesny F."/>
            <person name="Miyauchi S."/>
            <person name="Thiergart T."/>
            <person name="Pickel B."/>
            <person name="Atanasova L."/>
            <person name="Karlsson M."/>
            <person name="Huettel B."/>
            <person name="Barry K.W."/>
            <person name="Haridas S."/>
            <person name="Chen C."/>
            <person name="Bauer D."/>
            <person name="Andreopoulos W."/>
            <person name="Pangilinan J."/>
            <person name="LaButti K."/>
            <person name="Riley R."/>
            <person name="Lipzen A."/>
            <person name="Clum A."/>
            <person name="Drula E."/>
            <person name="Henrissat B."/>
            <person name="Kohler A."/>
            <person name="Grigoriev I.V."/>
            <person name="Martin F.M."/>
            <person name="Hacquard S."/>
        </authorList>
    </citation>
    <scope>NUCLEOTIDE SEQUENCE</scope>
    <source>
        <strain evidence="2">FSSC 5 MPI-SDFR-AT-0091</strain>
    </source>
</reference>
<keyword evidence="3" id="KW-1185">Reference proteome</keyword>
<dbReference type="Proteomes" id="UP000736672">
    <property type="component" value="Unassembled WGS sequence"/>
</dbReference>
<organism evidence="2 3">
    <name type="scientific">Fusarium solani</name>
    <name type="common">Filamentous fungus</name>
    <dbReference type="NCBI Taxonomy" id="169388"/>
    <lineage>
        <taxon>Eukaryota</taxon>
        <taxon>Fungi</taxon>
        <taxon>Dikarya</taxon>
        <taxon>Ascomycota</taxon>
        <taxon>Pezizomycotina</taxon>
        <taxon>Sordariomycetes</taxon>
        <taxon>Hypocreomycetidae</taxon>
        <taxon>Hypocreales</taxon>
        <taxon>Nectriaceae</taxon>
        <taxon>Fusarium</taxon>
        <taxon>Fusarium solani species complex</taxon>
    </lineage>
</organism>
<dbReference type="PROSITE" id="PS50010">
    <property type="entry name" value="DH_2"/>
    <property type="match status" value="1"/>
</dbReference>
<comment type="caution">
    <text evidence="2">The sequence shown here is derived from an EMBL/GenBank/DDBJ whole genome shotgun (WGS) entry which is preliminary data.</text>
</comment>
<dbReference type="Gene3D" id="1.20.900.10">
    <property type="entry name" value="Dbl homology (DH) domain"/>
    <property type="match status" value="1"/>
</dbReference>
<dbReference type="CDD" id="cd00160">
    <property type="entry name" value="RhoGEF"/>
    <property type="match status" value="1"/>
</dbReference>
<sequence length="410" mass="46783">MASVLRHGQLKYEGYHTTLEQEVERPKTTSAVSGFTTFGYQSTAWHKSTRTTSIDDGCGTEGAAEIEPHGRYVTVPRAIHWRNVIKELIDTETVFARDMRILQQVYKGTADVCPALDAQRARSIFRNIDDIVSVHISFLAQIKNAVINVYNPDRNQPPLHWDEASKPNQNHRHFIEVDDANDRASMVGSVFKINMGKMTAALEEFFKRSDQVAEHLTKIQQDPIVRFWLGECREVTKHLTRAWDLDSLLIKPVQRVTRYPLLISALLRHTPQDHPDWKDLLEAKELLETFLVRVNTNKGGLQAIGRVPIEESNESDAKVSAKRAFDKSVDKMRIWSHRLKEYRFTMKPQKKPHVSLYNYNSISGAFGSERAPEPAPSGHFCQSLGNHKILSRPEWSCSFPDLRAGWSLKG</sequence>
<dbReference type="PANTHER" id="PTHR22834">
    <property type="entry name" value="NUCLEAR FUSION PROTEIN FUS2"/>
    <property type="match status" value="1"/>
</dbReference>
<accession>A0A9P9JMG1</accession>
<dbReference type="GO" id="GO:0005737">
    <property type="term" value="C:cytoplasm"/>
    <property type="evidence" value="ECO:0007669"/>
    <property type="project" value="TreeGrafter"/>
</dbReference>
<protein>
    <submittedName>
        <fullName evidence="2">Dbl homology domain-containing protein</fullName>
    </submittedName>
</protein>
<dbReference type="SMART" id="SM00325">
    <property type="entry name" value="RhoGEF"/>
    <property type="match status" value="1"/>
</dbReference>